<evidence type="ECO:0000313" key="4">
    <source>
        <dbReference type="EMBL" id="CUU43330.1"/>
    </source>
</evidence>
<dbReference type="KEGG" id="bvr:BVIR_2904"/>
<feature type="region of interest" description="Disordered" evidence="2">
    <location>
        <begin position="103"/>
        <end position="123"/>
    </location>
</feature>
<dbReference type="EMBL" id="AP014854">
    <property type="protein sequence ID" value="BAR99371.1"/>
    <property type="molecule type" value="Genomic_DNA"/>
</dbReference>
<dbReference type="InterPro" id="IPR007712">
    <property type="entry name" value="RelE/ParE_toxin"/>
</dbReference>
<dbReference type="STRING" id="1079.BVIR_2904"/>
<dbReference type="EMBL" id="LN907867">
    <property type="protein sequence ID" value="CUU43330.1"/>
    <property type="molecule type" value="Genomic_DNA"/>
</dbReference>
<dbReference type="AlphaFoldDB" id="A0A0H5BG68"/>
<reference evidence="5" key="3">
    <citation type="journal article" date="2016" name="Genome Announc.">
        <title>Revised genome sequence of the purple photosynthetic bacterium Blastochloris viridis.</title>
        <authorList>
            <person name="Liu L.N."/>
            <person name="Faulkner M."/>
            <person name="Liu X."/>
            <person name="Huang F."/>
            <person name="Darby A.C."/>
            <person name="Hall N."/>
        </authorList>
    </citation>
    <scope>NUCLEOTIDE SEQUENCE [LARGE SCALE GENOMIC DNA]</scope>
    <source>
        <strain evidence="5">ATCC 19567 / DSM 133 / F</strain>
    </source>
</reference>
<name>A0A0H5BG68_BLAVI</name>
<proteinExistence type="predicted"/>
<keyword evidence="5" id="KW-1185">Reference proteome</keyword>
<evidence type="ECO:0000256" key="2">
    <source>
        <dbReference type="SAM" id="MobiDB-lite"/>
    </source>
</evidence>
<dbReference type="Gene3D" id="3.30.2310.20">
    <property type="entry name" value="RelE-like"/>
    <property type="match status" value="1"/>
</dbReference>
<dbReference type="Pfam" id="PF05016">
    <property type="entry name" value="ParE_toxin"/>
    <property type="match status" value="1"/>
</dbReference>
<dbReference type="Proteomes" id="UP000065734">
    <property type="component" value="Chromosome I"/>
</dbReference>
<reference evidence="3" key="1">
    <citation type="journal article" date="2015" name="Genome Announc.">
        <title>Complete Genome Sequence of the Bacteriochlorophyll b-Producing Photosynthetic Bacterium Blastochloris viridis.</title>
        <authorList>
            <person name="Tsukatani Y."/>
            <person name="Hirose Y."/>
            <person name="Harada J."/>
            <person name="Misawa N."/>
            <person name="Mori K."/>
            <person name="Inoue K."/>
            <person name="Tamiaki H."/>
        </authorList>
    </citation>
    <scope>NUCLEOTIDE SEQUENCE [LARGE SCALE GENOMIC DNA]</scope>
    <source>
        <strain evidence="3">DSM 133</strain>
    </source>
</reference>
<evidence type="ECO:0000256" key="1">
    <source>
        <dbReference type="ARBA" id="ARBA00022649"/>
    </source>
</evidence>
<sequence length="123" mass="14089">MRQLKVRYRPEAVDDLEDIFRYVFRISASQVTAQNFVGRLRARCRRIGLVPLGGRARDDLEPGLRTVPFEHIAVIAYTVEDDCVRITNIFYGGKDYEALYRNASESESDLDPPRRALGGRPDE</sequence>
<keyword evidence="1" id="KW-1277">Toxin-antitoxin system</keyword>
<dbReference type="OrthoDB" id="9814952at2"/>
<dbReference type="InterPro" id="IPR035093">
    <property type="entry name" value="RelE/ParE_toxin_dom_sf"/>
</dbReference>
<protein>
    <submittedName>
        <fullName evidence="3">Death on curing protein</fullName>
    </submittedName>
    <submittedName>
        <fullName evidence="4">Plasmid stabilization system protein</fullName>
    </submittedName>
</protein>
<gene>
    <name evidence="3" type="ORF">BV133_1778</name>
    <name evidence="4" type="ORF">BVIRIDIS_23490</name>
</gene>
<accession>A0A0H5BG68</accession>
<organism evidence="4 5">
    <name type="scientific">Blastochloris viridis</name>
    <name type="common">Rhodopseudomonas viridis</name>
    <dbReference type="NCBI Taxonomy" id="1079"/>
    <lineage>
        <taxon>Bacteria</taxon>
        <taxon>Pseudomonadati</taxon>
        <taxon>Pseudomonadota</taxon>
        <taxon>Alphaproteobacteria</taxon>
        <taxon>Hyphomicrobiales</taxon>
        <taxon>Blastochloridaceae</taxon>
        <taxon>Blastochloris</taxon>
    </lineage>
</organism>
<reference evidence="4" key="2">
    <citation type="submission" date="2015-11" db="EMBL/GenBank/DDBJ databases">
        <authorList>
            <person name="Zhang Y."/>
            <person name="Guo Z."/>
        </authorList>
    </citation>
    <scope>NUCLEOTIDE SEQUENCE</scope>
    <source>
        <strain evidence="4">1</strain>
    </source>
</reference>
<evidence type="ECO:0000313" key="3">
    <source>
        <dbReference type="EMBL" id="BAR99371.1"/>
    </source>
</evidence>
<evidence type="ECO:0000313" key="5">
    <source>
        <dbReference type="Proteomes" id="UP000065734"/>
    </source>
</evidence>
<dbReference type="RefSeq" id="WP_055038229.1">
    <property type="nucleotide sequence ID" value="NZ_AP014854.2"/>
</dbReference>